<reference evidence="2 3" key="1">
    <citation type="journal article" date="2011" name="J. Bacteriol.">
        <title>Draft genome sequence of the anoxygenic filamentous phototrophic bacterium Oscillochloris trichoides subsp. DG-6.</title>
        <authorList>
            <person name="Kuznetsov B.B."/>
            <person name="Ivanovsky R.N."/>
            <person name="Keppen O.I."/>
            <person name="Sukhacheva M.V."/>
            <person name="Bumazhkin B.K."/>
            <person name="Patutina E.O."/>
            <person name="Beletsky A.V."/>
            <person name="Mardanov A.V."/>
            <person name="Baslerov R.V."/>
            <person name="Panteleeva A.N."/>
            <person name="Kolganova T.V."/>
            <person name="Ravin N.V."/>
            <person name="Skryabin K.G."/>
        </authorList>
    </citation>
    <scope>NUCLEOTIDE SEQUENCE [LARGE SCALE GENOMIC DNA]</scope>
    <source>
        <strain evidence="2 3">DG-6</strain>
    </source>
</reference>
<comment type="caution">
    <text evidence="2">The sequence shown here is derived from an EMBL/GenBank/DDBJ whole genome shotgun (WGS) entry which is preliminary data.</text>
</comment>
<dbReference type="InterPro" id="IPR050469">
    <property type="entry name" value="Diguanylate_Cyclase"/>
</dbReference>
<keyword evidence="2" id="KW-0418">Kinase</keyword>
<dbReference type="CDD" id="cd01949">
    <property type="entry name" value="GGDEF"/>
    <property type="match status" value="1"/>
</dbReference>
<dbReference type="Proteomes" id="UP000054010">
    <property type="component" value="Unassembled WGS sequence"/>
</dbReference>
<dbReference type="SMART" id="SM00065">
    <property type="entry name" value="GAF"/>
    <property type="match status" value="1"/>
</dbReference>
<dbReference type="GO" id="GO:0004674">
    <property type="term" value="F:protein serine/threonine kinase activity"/>
    <property type="evidence" value="ECO:0007669"/>
    <property type="project" value="UniProtKB-KW"/>
</dbReference>
<dbReference type="InterPro" id="IPR012437">
    <property type="entry name" value="DUF1638"/>
</dbReference>
<dbReference type="FunFam" id="3.30.70.270:FF:000001">
    <property type="entry name" value="Diguanylate cyclase domain protein"/>
    <property type="match status" value="1"/>
</dbReference>
<dbReference type="GO" id="GO:0005886">
    <property type="term" value="C:plasma membrane"/>
    <property type="evidence" value="ECO:0007669"/>
    <property type="project" value="TreeGrafter"/>
</dbReference>
<dbReference type="eggNOG" id="COG3706">
    <property type="taxonomic scope" value="Bacteria"/>
</dbReference>
<dbReference type="SMART" id="SM00267">
    <property type="entry name" value="GGDEF"/>
    <property type="match status" value="1"/>
</dbReference>
<dbReference type="NCBIfam" id="TIGR00254">
    <property type="entry name" value="GGDEF"/>
    <property type="match status" value="1"/>
</dbReference>
<dbReference type="InterPro" id="IPR029787">
    <property type="entry name" value="Nucleotide_cyclase"/>
</dbReference>
<dbReference type="PROSITE" id="PS50887">
    <property type="entry name" value="GGDEF"/>
    <property type="match status" value="1"/>
</dbReference>
<sequence>MVFLGACSVRPQAAQLPGQLIPLDHCIIMLIGPERWKHATRSGSYLLTPGWLRTWRAQIAAWGFKQEIAREFFQETTKELVLLDTGVDPDAATYLAELAAFVDCPSRIEPIGLDYLRLYLRDLILTKRIKRLETHQREVLKEANRKIAEYAMAFDLLIQLSSIQSEEATIHAIRDLFAMLFGCSDPTYAQVRGGQMVQFFPTLPTFTVHSIFEQLLVATENDYILIDEPAGFYLRIQYQHESMGLIAISNIAFPHHRDQYLSLALAITNLCGLALANARTFSMLQEAEQALRYEREITEHLRQTMSDLTSDLDQEQMLHKVMVQLEQLIPHQMALILLREGVMLRVASAQNLFNDARLIGTYFAANQQPFAAIIQRKKAIILNHDQLANLTLLEPELTRDIRTWMGVPLLQQEGVIGILIVASTQVNAYSANHVMIAQVLAHEVVIALQNVRMFQEMHTLAGTDPLTRLYNRRRLTELAEAAFRHAQKTNGNIAAIFIDIDHFKDVNDTFGHGVGDKVLEYLASLLRQVRSSDIVARYGGEEFVIISIGHTTQHVRLFAERLRQEVAQQPVNLPEGQIAITISLGVASLTPQIESLAALLRFADQALYQAKTSGRNRVCVWGETA</sequence>
<proteinExistence type="predicted"/>
<dbReference type="HOGENOM" id="CLU_437330_0_0_0"/>
<keyword evidence="2" id="KW-0808">Transferase</keyword>
<dbReference type="Pfam" id="PF00990">
    <property type="entry name" value="GGDEF"/>
    <property type="match status" value="1"/>
</dbReference>
<dbReference type="Pfam" id="PF07796">
    <property type="entry name" value="DUF1638"/>
    <property type="match status" value="1"/>
</dbReference>
<keyword evidence="2" id="KW-0723">Serine/threonine-protein kinase</keyword>
<dbReference type="STRING" id="765420.OSCT_2167"/>
<dbReference type="EMBL" id="ADVR01000094">
    <property type="protein sequence ID" value="EFO79957.1"/>
    <property type="molecule type" value="Genomic_DNA"/>
</dbReference>
<protein>
    <submittedName>
        <fullName evidence="2">Serine/threonine protein kinase</fullName>
    </submittedName>
</protein>
<evidence type="ECO:0000313" key="3">
    <source>
        <dbReference type="Proteomes" id="UP000054010"/>
    </source>
</evidence>
<dbReference type="Gene3D" id="3.30.70.270">
    <property type="match status" value="1"/>
</dbReference>
<name>E1IFR6_9CHLR</name>
<dbReference type="Pfam" id="PF13185">
    <property type="entry name" value="GAF_2"/>
    <property type="match status" value="1"/>
</dbReference>
<dbReference type="InterPro" id="IPR043128">
    <property type="entry name" value="Rev_trsase/Diguanyl_cyclase"/>
</dbReference>
<evidence type="ECO:0000259" key="1">
    <source>
        <dbReference type="PROSITE" id="PS50887"/>
    </source>
</evidence>
<dbReference type="GO" id="GO:0043709">
    <property type="term" value="P:cell adhesion involved in single-species biofilm formation"/>
    <property type="evidence" value="ECO:0007669"/>
    <property type="project" value="TreeGrafter"/>
</dbReference>
<gene>
    <name evidence="2" type="ORF">OSCT_2167</name>
</gene>
<keyword evidence="3" id="KW-1185">Reference proteome</keyword>
<dbReference type="InterPro" id="IPR003018">
    <property type="entry name" value="GAF"/>
</dbReference>
<organism evidence="2 3">
    <name type="scientific">Oscillochloris trichoides DG-6</name>
    <dbReference type="NCBI Taxonomy" id="765420"/>
    <lineage>
        <taxon>Bacteria</taxon>
        <taxon>Bacillati</taxon>
        <taxon>Chloroflexota</taxon>
        <taxon>Chloroflexia</taxon>
        <taxon>Chloroflexales</taxon>
        <taxon>Chloroflexineae</taxon>
        <taxon>Oscillochloridaceae</taxon>
        <taxon>Oscillochloris</taxon>
    </lineage>
</organism>
<dbReference type="PANTHER" id="PTHR45138">
    <property type="entry name" value="REGULATORY COMPONENTS OF SENSORY TRANSDUCTION SYSTEM"/>
    <property type="match status" value="1"/>
</dbReference>
<accession>E1IFR6</accession>
<dbReference type="SUPFAM" id="SSF55781">
    <property type="entry name" value="GAF domain-like"/>
    <property type="match status" value="1"/>
</dbReference>
<feature type="domain" description="GGDEF" evidence="1">
    <location>
        <begin position="491"/>
        <end position="623"/>
    </location>
</feature>
<dbReference type="Gene3D" id="3.30.450.40">
    <property type="match status" value="1"/>
</dbReference>
<dbReference type="InterPro" id="IPR029016">
    <property type="entry name" value="GAF-like_dom_sf"/>
</dbReference>
<dbReference type="AlphaFoldDB" id="E1IFR6"/>
<dbReference type="InterPro" id="IPR000160">
    <property type="entry name" value="GGDEF_dom"/>
</dbReference>
<evidence type="ECO:0000313" key="2">
    <source>
        <dbReference type="EMBL" id="EFO79957.1"/>
    </source>
</evidence>
<dbReference type="PANTHER" id="PTHR45138:SF9">
    <property type="entry name" value="DIGUANYLATE CYCLASE DGCM-RELATED"/>
    <property type="match status" value="1"/>
</dbReference>
<dbReference type="GO" id="GO:1902201">
    <property type="term" value="P:negative regulation of bacterial-type flagellum-dependent cell motility"/>
    <property type="evidence" value="ECO:0007669"/>
    <property type="project" value="TreeGrafter"/>
</dbReference>
<dbReference type="GO" id="GO:0052621">
    <property type="term" value="F:diguanylate cyclase activity"/>
    <property type="evidence" value="ECO:0007669"/>
    <property type="project" value="TreeGrafter"/>
</dbReference>
<dbReference type="eggNOG" id="COG2205">
    <property type="taxonomic scope" value="Bacteria"/>
</dbReference>
<dbReference type="SUPFAM" id="SSF55073">
    <property type="entry name" value="Nucleotide cyclase"/>
    <property type="match status" value="1"/>
</dbReference>